<proteinExistence type="predicted"/>
<comment type="caution">
    <text evidence="2">The sequence shown here is derived from an EMBL/GenBank/DDBJ whole genome shotgun (WGS) entry which is preliminary data.</text>
</comment>
<organism evidence="2 3">
    <name type="scientific">Saliphagus infecundisoli</name>
    <dbReference type="NCBI Taxonomy" id="1849069"/>
    <lineage>
        <taxon>Archaea</taxon>
        <taxon>Methanobacteriati</taxon>
        <taxon>Methanobacteriota</taxon>
        <taxon>Stenosarchaea group</taxon>
        <taxon>Halobacteria</taxon>
        <taxon>Halobacteriales</taxon>
        <taxon>Natrialbaceae</taxon>
        <taxon>Saliphagus</taxon>
    </lineage>
</organism>
<name>A0ABD5QDQ6_9EURY</name>
<gene>
    <name evidence="2" type="ORF">ACFPFO_08915</name>
</gene>
<dbReference type="EMBL" id="JBHSJG010000034">
    <property type="protein sequence ID" value="MFC4987871.1"/>
    <property type="molecule type" value="Genomic_DNA"/>
</dbReference>
<evidence type="ECO:0000313" key="2">
    <source>
        <dbReference type="EMBL" id="MFC4987871.1"/>
    </source>
</evidence>
<dbReference type="PROSITE" id="PS51318">
    <property type="entry name" value="TAT"/>
    <property type="match status" value="1"/>
</dbReference>
<evidence type="ECO:0008006" key="4">
    <source>
        <dbReference type="Google" id="ProtNLM"/>
    </source>
</evidence>
<reference evidence="2 3" key="1">
    <citation type="journal article" date="2019" name="Int. J. Syst. Evol. Microbiol.">
        <title>The Global Catalogue of Microorganisms (GCM) 10K type strain sequencing project: providing services to taxonomists for standard genome sequencing and annotation.</title>
        <authorList>
            <consortium name="The Broad Institute Genomics Platform"/>
            <consortium name="The Broad Institute Genome Sequencing Center for Infectious Disease"/>
            <person name="Wu L."/>
            <person name="Ma J."/>
        </authorList>
    </citation>
    <scope>NUCLEOTIDE SEQUENCE [LARGE SCALE GENOMIC DNA]</scope>
    <source>
        <strain evidence="2 3">CGMCC 1.15824</strain>
    </source>
</reference>
<protein>
    <recommendedName>
        <fullName evidence="4">Secreted protein</fullName>
    </recommendedName>
</protein>
<feature type="region of interest" description="Disordered" evidence="1">
    <location>
        <begin position="482"/>
        <end position="554"/>
    </location>
</feature>
<dbReference type="RefSeq" id="WP_224829904.1">
    <property type="nucleotide sequence ID" value="NZ_JAIVEF010000031.1"/>
</dbReference>
<accession>A0ABD5QDQ6</accession>
<sequence>MVEKDADYVTMNRRGYLKGLAASSAGAGALSVATGSARAGSDDEQSAEDTHDLDGDELYLVFGADSSERDLDGWVDDHCAEINGNGQESLASVIQYQDVSQLNVTQQGYAVSIAIDGGEATAIQEAEQSNVNTQEGTAESIAIDEETRDETFTDPTTVYVVFAEETGTRTFTGWVAKEDSYQNEQSARATIDQDQKVDQLNYSSQSAAVALAEDCSHAQAYQQSWQTNENYQHADAVAAAIGDADEQTADAEVEQAQEVGQLNVSEQGVAIAIAVGKDSVAEAYQQSSQTNLNEQVAEAAAIAFDARSITDVLDCGDMVGELPEDVLSRSDTCKNQSNTQEASADIVQGQQVGQENINLQNAAVAAATDDSSATARQVSYQANFNAQVASAEALTVEEGSANGRAVLNGANASEDQAWALAYENGDVDQQTAAAEISQLQFVQQLNVNEQLTAIAIAGDSGEATAEQVSYETNENIQLAEARAASVGSGDSGCDKNNNGKGKDGKDKKDKDKDGKDGKGKNGKDKNGENNKSENDAKSWVRQTAGRNMPYHSMR</sequence>
<dbReference type="AlphaFoldDB" id="A0ABD5QDQ6"/>
<keyword evidence="3" id="KW-1185">Reference proteome</keyword>
<dbReference type="InterPro" id="IPR006311">
    <property type="entry name" value="TAT_signal"/>
</dbReference>
<dbReference type="Proteomes" id="UP001595925">
    <property type="component" value="Unassembled WGS sequence"/>
</dbReference>
<evidence type="ECO:0000313" key="3">
    <source>
        <dbReference type="Proteomes" id="UP001595925"/>
    </source>
</evidence>
<evidence type="ECO:0000256" key="1">
    <source>
        <dbReference type="SAM" id="MobiDB-lite"/>
    </source>
</evidence>
<feature type="compositionally biased region" description="Basic and acidic residues" evidence="1">
    <location>
        <begin position="500"/>
        <end position="538"/>
    </location>
</feature>